<organism evidence="1 2">
    <name type="scientific">Trifolium medium</name>
    <dbReference type="NCBI Taxonomy" id="97028"/>
    <lineage>
        <taxon>Eukaryota</taxon>
        <taxon>Viridiplantae</taxon>
        <taxon>Streptophyta</taxon>
        <taxon>Embryophyta</taxon>
        <taxon>Tracheophyta</taxon>
        <taxon>Spermatophyta</taxon>
        <taxon>Magnoliopsida</taxon>
        <taxon>eudicotyledons</taxon>
        <taxon>Gunneridae</taxon>
        <taxon>Pentapetalae</taxon>
        <taxon>rosids</taxon>
        <taxon>fabids</taxon>
        <taxon>Fabales</taxon>
        <taxon>Fabaceae</taxon>
        <taxon>Papilionoideae</taxon>
        <taxon>50 kb inversion clade</taxon>
        <taxon>NPAAA clade</taxon>
        <taxon>Hologalegina</taxon>
        <taxon>IRL clade</taxon>
        <taxon>Trifolieae</taxon>
        <taxon>Trifolium</taxon>
    </lineage>
</organism>
<keyword evidence="2" id="KW-1185">Reference proteome</keyword>
<protein>
    <submittedName>
        <fullName evidence="1">Uncharacterized protein</fullName>
    </submittedName>
</protein>
<evidence type="ECO:0000313" key="2">
    <source>
        <dbReference type="Proteomes" id="UP000265520"/>
    </source>
</evidence>
<feature type="non-terminal residue" evidence="1">
    <location>
        <position position="66"/>
    </location>
</feature>
<comment type="caution">
    <text evidence="1">The sequence shown here is derived from an EMBL/GenBank/DDBJ whole genome shotgun (WGS) entry which is preliminary data.</text>
</comment>
<accession>A0A392PZL8</accession>
<dbReference type="EMBL" id="LXQA010104206">
    <property type="protein sequence ID" value="MCI17167.1"/>
    <property type="molecule type" value="Genomic_DNA"/>
</dbReference>
<evidence type="ECO:0000313" key="1">
    <source>
        <dbReference type="EMBL" id="MCI17167.1"/>
    </source>
</evidence>
<proteinExistence type="predicted"/>
<dbReference type="Proteomes" id="UP000265520">
    <property type="component" value="Unassembled WGS sequence"/>
</dbReference>
<reference evidence="1 2" key="1">
    <citation type="journal article" date="2018" name="Front. Plant Sci.">
        <title>Red Clover (Trifolium pratense) and Zigzag Clover (T. medium) - A Picture of Genomic Similarities and Differences.</title>
        <authorList>
            <person name="Dluhosova J."/>
            <person name="Istvanek J."/>
            <person name="Nedelnik J."/>
            <person name="Repkova J."/>
        </authorList>
    </citation>
    <scope>NUCLEOTIDE SEQUENCE [LARGE SCALE GENOMIC DNA]</scope>
    <source>
        <strain evidence="2">cv. 10/8</strain>
        <tissue evidence="1">Leaf</tissue>
    </source>
</reference>
<dbReference type="AlphaFoldDB" id="A0A392PZL8"/>
<sequence length="66" mass="7818">MQGQTVGGSERRWVRDERRLLPMVKKRKGKELNVDVVSLNAVIARKRVGFRSKIVNLRKRRPRVHR</sequence>
<name>A0A392PZL8_9FABA</name>